<proteinExistence type="predicted"/>
<keyword evidence="1" id="KW-1133">Transmembrane helix</keyword>
<feature type="transmembrane region" description="Helical" evidence="1">
    <location>
        <begin position="52"/>
        <end position="69"/>
    </location>
</feature>
<sequence>MAGLGDKIADKALDYGVGAAIWFGGTVIPGLFGTPRFQDPFYHAGWIQEYKAWLILFFILWIVSLCAVLRVWGLAVVTAVAVASAIIFGLFYDGSSSLSQGMQVALWVDHGVAYSVIPGAVAGWAVMALKWTGVI</sequence>
<dbReference type="AlphaFoldDB" id="A0A3E1BQC0"/>
<evidence type="ECO:0000313" key="3">
    <source>
        <dbReference type="Proteomes" id="UP000256748"/>
    </source>
</evidence>
<feature type="transmembrane region" description="Helical" evidence="1">
    <location>
        <begin position="74"/>
        <end position="92"/>
    </location>
</feature>
<keyword evidence="1" id="KW-0812">Transmembrane</keyword>
<feature type="transmembrane region" description="Helical" evidence="1">
    <location>
        <begin position="112"/>
        <end position="129"/>
    </location>
</feature>
<protein>
    <recommendedName>
        <fullName evidence="4">Transmembrane protein</fullName>
    </recommendedName>
</protein>
<evidence type="ECO:0000313" key="2">
    <source>
        <dbReference type="EMBL" id="RFB95795.1"/>
    </source>
</evidence>
<evidence type="ECO:0000256" key="1">
    <source>
        <dbReference type="SAM" id="Phobius"/>
    </source>
</evidence>
<dbReference type="EMBL" id="NAOO01000010">
    <property type="protein sequence ID" value="RFB95795.1"/>
    <property type="molecule type" value="Genomic_DNA"/>
</dbReference>
<feature type="transmembrane region" description="Helical" evidence="1">
    <location>
        <begin position="12"/>
        <end position="32"/>
    </location>
</feature>
<gene>
    <name evidence="2" type="ORF">B5K10_09510</name>
</gene>
<accession>A0A3E1BQC0</accession>
<evidence type="ECO:0008006" key="4">
    <source>
        <dbReference type="Google" id="ProtNLM"/>
    </source>
</evidence>
<name>A0A3E1BQC0_RHILT</name>
<reference evidence="2 3" key="1">
    <citation type="submission" date="2017-03" db="EMBL/GenBank/DDBJ databases">
        <title>Genome analysis of Rhizobial strains effectives or ineffectives for nitrogen fixation isolated from bean seeds.</title>
        <authorList>
            <person name="Peralta H."/>
            <person name="Aguilar-Vera A."/>
            <person name="Mora Y."/>
            <person name="Vargas-Lagunas C."/>
            <person name="Girard L."/>
            <person name="Mora J."/>
        </authorList>
    </citation>
    <scope>NUCLEOTIDE SEQUENCE [LARGE SCALE GENOMIC DNA]</scope>
    <source>
        <strain evidence="2 3">CCGM5</strain>
    </source>
</reference>
<organism evidence="2 3">
    <name type="scientific">Rhizobium leguminosarum bv. trifolii</name>
    <dbReference type="NCBI Taxonomy" id="386"/>
    <lineage>
        <taxon>Bacteria</taxon>
        <taxon>Pseudomonadati</taxon>
        <taxon>Pseudomonadota</taxon>
        <taxon>Alphaproteobacteria</taxon>
        <taxon>Hyphomicrobiales</taxon>
        <taxon>Rhizobiaceae</taxon>
        <taxon>Rhizobium/Agrobacterium group</taxon>
        <taxon>Rhizobium</taxon>
    </lineage>
</organism>
<dbReference type="RefSeq" id="WP_116273140.1">
    <property type="nucleotide sequence ID" value="NZ_KZ859521.1"/>
</dbReference>
<dbReference type="Proteomes" id="UP000256748">
    <property type="component" value="Unassembled WGS sequence"/>
</dbReference>
<keyword evidence="1" id="KW-0472">Membrane</keyword>
<comment type="caution">
    <text evidence="2">The sequence shown here is derived from an EMBL/GenBank/DDBJ whole genome shotgun (WGS) entry which is preliminary data.</text>
</comment>